<dbReference type="NCBIfam" id="TIGR00059">
    <property type="entry name" value="L17"/>
    <property type="match status" value="1"/>
</dbReference>
<protein>
    <recommendedName>
        <fullName evidence="4">Large ribosomal subunit protein bL17</fullName>
    </recommendedName>
</protein>
<dbReference type="InterPro" id="IPR047859">
    <property type="entry name" value="Ribosomal_bL17_CS"/>
</dbReference>
<keyword evidence="2 4" id="KW-0689">Ribosomal protein</keyword>
<evidence type="ECO:0000256" key="3">
    <source>
        <dbReference type="ARBA" id="ARBA00023274"/>
    </source>
</evidence>
<dbReference type="Pfam" id="PF01196">
    <property type="entry name" value="Ribosomal_L17"/>
    <property type="match status" value="1"/>
</dbReference>
<keyword evidence="3 4" id="KW-0687">Ribonucleoprotein</keyword>
<dbReference type="PROSITE" id="PS01167">
    <property type="entry name" value="RIBOSOMAL_L17"/>
    <property type="match status" value="1"/>
</dbReference>
<evidence type="ECO:0000256" key="5">
    <source>
        <dbReference type="RuleBase" id="RU000660"/>
    </source>
</evidence>
<dbReference type="GO" id="GO:0006412">
    <property type="term" value="P:translation"/>
    <property type="evidence" value="ECO:0007669"/>
    <property type="project" value="UniProtKB-UniRule"/>
</dbReference>
<dbReference type="InterPro" id="IPR036373">
    <property type="entry name" value="Ribosomal_bL17_sf"/>
</dbReference>
<accession>A0A2M6W513</accession>
<comment type="caution">
    <text evidence="6">The sequence shown here is derived from an EMBL/GenBank/DDBJ whole genome shotgun (WGS) entry which is preliminary data.</text>
</comment>
<dbReference type="Proteomes" id="UP000231183">
    <property type="component" value="Unassembled WGS sequence"/>
</dbReference>
<sequence>MRHQKKKTTLDRKSDARQALLINLAESLIFYEKIKTTQAKAKALRPVVEKLITKAKENTLASRRELGKKLFTNNAIKKLRQEIAPKYAQRAGGYTRITKLPNRPGDGALQAIIEFV</sequence>
<dbReference type="Gene3D" id="3.90.1030.10">
    <property type="entry name" value="Ribosomal protein L17"/>
    <property type="match status" value="1"/>
</dbReference>
<dbReference type="GO" id="GO:0022625">
    <property type="term" value="C:cytosolic large ribosomal subunit"/>
    <property type="evidence" value="ECO:0007669"/>
    <property type="project" value="TreeGrafter"/>
</dbReference>
<proteinExistence type="inferred from homology"/>
<organism evidence="6 7">
    <name type="scientific">Candidatus Magasanikbacteria bacterium CG10_big_fil_rev_8_21_14_0_10_40_10</name>
    <dbReference type="NCBI Taxonomy" id="1974648"/>
    <lineage>
        <taxon>Bacteria</taxon>
        <taxon>Candidatus Magasanikiibacteriota</taxon>
    </lineage>
</organism>
<dbReference type="PANTHER" id="PTHR14413:SF16">
    <property type="entry name" value="LARGE RIBOSOMAL SUBUNIT PROTEIN BL17M"/>
    <property type="match status" value="1"/>
</dbReference>
<dbReference type="AlphaFoldDB" id="A0A2M6W513"/>
<gene>
    <name evidence="4" type="primary">rplQ</name>
    <name evidence="6" type="ORF">COU31_00625</name>
</gene>
<evidence type="ECO:0000313" key="7">
    <source>
        <dbReference type="Proteomes" id="UP000231183"/>
    </source>
</evidence>
<dbReference type="HAMAP" id="MF_01368">
    <property type="entry name" value="Ribosomal_bL17"/>
    <property type="match status" value="1"/>
</dbReference>
<comment type="similarity">
    <text evidence="1 4 5">Belongs to the bacterial ribosomal protein bL17 family.</text>
</comment>
<reference evidence="7" key="1">
    <citation type="submission" date="2017-09" db="EMBL/GenBank/DDBJ databases">
        <title>Depth-based differentiation of microbial function through sediment-hosted aquifers and enrichment of novel symbionts in the deep terrestrial subsurface.</title>
        <authorList>
            <person name="Probst A.J."/>
            <person name="Ladd B."/>
            <person name="Jarett J.K."/>
            <person name="Geller-Mcgrath D.E."/>
            <person name="Sieber C.M.K."/>
            <person name="Emerson J.B."/>
            <person name="Anantharaman K."/>
            <person name="Thomas B.C."/>
            <person name="Malmstrom R."/>
            <person name="Stieglmeier M."/>
            <person name="Klingl A."/>
            <person name="Woyke T."/>
            <person name="Ryan C.M."/>
            <person name="Banfield J.F."/>
        </authorList>
    </citation>
    <scope>NUCLEOTIDE SEQUENCE [LARGE SCALE GENOMIC DNA]</scope>
</reference>
<dbReference type="PANTHER" id="PTHR14413">
    <property type="entry name" value="RIBOSOMAL PROTEIN L17"/>
    <property type="match status" value="1"/>
</dbReference>
<evidence type="ECO:0000256" key="2">
    <source>
        <dbReference type="ARBA" id="ARBA00022980"/>
    </source>
</evidence>
<evidence type="ECO:0000313" key="6">
    <source>
        <dbReference type="EMBL" id="PIT87820.1"/>
    </source>
</evidence>
<name>A0A2M6W513_9BACT</name>
<dbReference type="InterPro" id="IPR000456">
    <property type="entry name" value="Ribosomal_bL17"/>
</dbReference>
<dbReference type="SUPFAM" id="SSF64263">
    <property type="entry name" value="Prokaryotic ribosomal protein L17"/>
    <property type="match status" value="1"/>
</dbReference>
<evidence type="ECO:0000256" key="4">
    <source>
        <dbReference type="HAMAP-Rule" id="MF_01368"/>
    </source>
</evidence>
<comment type="subunit">
    <text evidence="4">Part of the 50S ribosomal subunit. Contacts protein L32.</text>
</comment>
<evidence type="ECO:0000256" key="1">
    <source>
        <dbReference type="ARBA" id="ARBA00008777"/>
    </source>
</evidence>
<dbReference type="EMBL" id="PFBX01000005">
    <property type="protein sequence ID" value="PIT87820.1"/>
    <property type="molecule type" value="Genomic_DNA"/>
</dbReference>
<dbReference type="GO" id="GO:0003735">
    <property type="term" value="F:structural constituent of ribosome"/>
    <property type="evidence" value="ECO:0007669"/>
    <property type="project" value="InterPro"/>
</dbReference>